<dbReference type="GO" id="GO:0016192">
    <property type="term" value="P:vesicle-mediated transport"/>
    <property type="evidence" value="ECO:0007669"/>
    <property type="project" value="EnsemblFungi"/>
</dbReference>
<reference evidence="9 10" key="1">
    <citation type="journal article" date="2011" name="Proc. Natl. Acad. Sci. U.S.A.">
        <title>Evolutionary erosion of yeast sex chromosomes by mating-type switching accidents.</title>
        <authorList>
            <person name="Gordon J.L."/>
            <person name="Armisen D."/>
            <person name="Proux-Wera E."/>
            <person name="Oheigeartaigh S.S."/>
            <person name="Byrne K.P."/>
            <person name="Wolfe K.H."/>
        </authorList>
    </citation>
    <scope>NUCLEOTIDE SEQUENCE [LARGE SCALE GENOMIC DNA]</scope>
    <source>
        <strain evidence="10">ATCC 22294 / BCRC 22015 / CBS 2517 / CECT 1963 / NBRC 1671 / NRRL Y-8276</strain>
    </source>
</reference>
<dbReference type="GO" id="GO:0032581">
    <property type="term" value="P:ER-dependent peroxisome organization"/>
    <property type="evidence" value="ECO:0007669"/>
    <property type="project" value="EnsemblFungi"/>
</dbReference>
<dbReference type="PANTHER" id="PTHR12300">
    <property type="entry name" value="HVA22-LIKE PROTEINS"/>
    <property type="match status" value="1"/>
</dbReference>
<dbReference type="KEGG" id="kaf:KAFR_0K02090"/>
<dbReference type="AlphaFoldDB" id="H2B1R3"/>
<evidence type="ECO:0000313" key="9">
    <source>
        <dbReference type="EMBL" id="CCF60563.1"/>
    </source>
</evidence>
<evidence type="ECO:0000313" key="10">
    <source>
        <dbReference type="Proteomes" id="UP000005220"/>
    </source>
</evidence>
<evidence type="ECO:0000256" key="1">
    <source>
        <dbReference type="ARBA" id="ARBA00004141"/>
    </source>
</evidence>
<dbReference type="FunCoup" id="H2B1R3">
    <property type="interactions" value="384"/>
</dbReference>
<comment type="caution">
    <text evidence="8">Lacks conserved residue(s) required for the propagation of feature annotation.</text>
</comment>
<comment type="function">
    <text evidence="7">Required to generate and maintain the structure of the tubular endoplasmic reticulum network and the vacuole. Induces high curvature in membranes and causes membrane tubule formation. Involved in membrane/vesicle trafficking.</text>
</comment>
<evidence type="ECO:0000256" key="6">
    <source>
        <dbReference type="ARBA" id="ARBA00023136"/>
    </source>
</evidence>
<dbReference type="GeneID" id="13886822"/>
<dbReference type="RefSeq" id="XP_003959698.1">
    <property type="nucleotide sequence ID" value="XM_003959649.1"/>
</dbReference>
<dbReference type="GO" id="GO:1990809">
    <property type="term" value="P:endoplasmic reticulum tubular network membrane organization"/>
    <property type="evidence" value="ECO:0007669"/>
    <property type="project" value="EnsemblFungi"/>
</dbReference>
<evidence type="ECO:0000256" key="4">
    <source>
        <dbReference type="ARBA" id="ARBA00022692"/>
    </source>
</evidence>
<dbReference type="HOGENOM" id="CLU_028431_2_1_1"/>
<dbReference type="GO" id="GO:0032541">
    <property type="term" value="C:cortical endoplasmic reticulum"/>
    <property type="evidence" value="ECO:0007669"/>
    <property type="project" value="EnsemblFungi"/>
</dbReference>
<comment type="subcellular location">
    <subcellularLocation>
        <location evidence="1 8">Membrane</location>
        <topology evidence="1 8">Multi-pass membrane protein</topology>
    </subcellularLocation>
</comment>
<keyword evidence="5 8" id="KW-1133">Transmembrane helix</keyword>
<keyword evidence="4 8" id="KW-0812">Transmembrane</keyword>
<accession>H2B1R3</accession>
<dbReference type="InParanoid" id="H2B1R3"/>
<keyword evidence="10" id="KW-1185">Reference proteome</keyword>
<dbReference type="InterPro" id="IPR004345">
    <property type="entry name" value="TB2_DP1_HVA22"/>
</dbReference>
<dbReference type="STRING" id="1071382.H2B1R3"/>
<dbReference type="GO" id="GO:0048309">
    <property type="term" value="P:endoplasmic reticulum inheritance"/>
    <property type="evidence" value="ECO:0007669"/>
    <property type="project" value="EnsemblFungi"/>
</dbReference>
<dbReference type="Proteomes" id="UP000005220">
    <property type="component" value="Chromosome 11"/>
</dbReference>
<dbReference type="GO" id="GO:0016020">
    <property type="term" value="C:membrane"/>
    <property type="evidence" value="ECO:0007669"/>
    <property type="project" value="UniProtKB-SubCell"/>
</dbReference>
<dbReference type="eggNOG" id="KOG1725">
    <property type="taxonomic scope" value="Eukaryota"/>
</dbReference>
<evidence type="ECO:0000256" key="7">
    <source>
        <dbReference type="ARBA" id="ARBA00045873"/>
    </source>
</evidence>
<name>H2B1R3_KAZAF</name>
<feature type="transmembrane region" description="Helical" evidence="8">
    <location>
        <begin position="91"/>
        <end position="112"/>
    </location>
</feature>
<protein>
    <recommendedName>
        <fullName evidence="3 8">Protein YOP1</fullName>
    </recommendedName>
</protein>
<dbReference type="PANTHER" id="PTHR12300:SF161">
    <property type="entry name" value="RECEPTOR EXPRESSION-ENHANCING PROTEIN"/>
    <property type="match status" value="1"/>
</dbReference>
<keyword evidence="6 8" id="KW-0472">Membrane</keyword>
<evidence type="ECO:0000256" key="2">
    <source>
        <dbReference type="ARBA" id="ARBA00008573"/>
    </source>
</evidence>
<evidence type="ECO:0000256" key="3">
    <source>
        <dbReference type="ARBA" id="ARBA00019184"/>
    </source>
</evidence>
<sequence length="183" mass="20929">MSDFTSSVQWQFKQFDRQLQKNNFLNALESRTNVPKSYLVSGFTFVYLLLTFLNVGGIGQILSNFVGFVLPTVHSINAIKTKTKDDDTKLLAYWIIFSFLNVIEFWSSAILYLIPFYYFIKIVFLVYIGTPSTGGAVLLWNKFIEPVYDRSIGHFMQTNDIRSAVDNAEEAMATGASRHIHKN</sequence>
<evidence type="ECO:0000256" key="8">
    <source>
        <dbReference type="RuleBase" id="RU362006"/>
    </source>
</evidence>
<dbReference type="GO" id="GO:0005635">
    <property type="term" value="C:nuclear envelope"/>
    <property type="evidence" value="ECO:0007669"/>
    <property type="project" value="EnsemblFungi"/>
</dbReference>
<feature type="transmembrane region" description="Helical" evidence="8">
    <location>
        <begin position="118"/>
        <end position="140"/>
    </location>
</feature>
<dbReference type="GO" id="GO:0180020">
    <property type="term" value="F:membrane bending activity"/>
    <property type="evidence" value="ECO:0007669"/>
    <property type="project" value="EnsemblFungi"/>
</dbReference>
<dbReference type="Pfam" id="PF03134">
    <property type="entry name" value="TB2_DP1_HVA22"/>
    <property type="match status" value="1"/>
</dbReference>
<comment type="similarity">
    <text evidence="2 8">Belongs to the DP1 family.</text>
</comment>
<proteinExistence type="inferred from homology"/>
<dbReference type="GO" id="GO:0007033">
    <property type="term" value="P:vacuole organization"/>
    <property type="evidence" value="ECO:0007669"/>
    <property type="project" value="EnsemblFungi"/>
</dbReference>
<dbReference type="GO" id="GO:0051292">
    <property type="term" value="P:nuclear pore complex assembly"/>
    <property type="evidence" value="ECO:0007669"/>
    <property type="project" value="EnsemblFungi"/>
</dbReference>
<dbReference type="GO" id="GO:0032153">
    <property type="term" value="C:cell division site"/>
    <property type="evidence" value="ECO:0007669"/>
    <property type="project" value="EnsemblFungi"/>
</dbReference>
<gene>
    <name evidence="9" type="primary">KAFR0K02090</name>
    <name evidence="9" type="ORF">KAFR_0K02090</name>
</gene>
<organism evidence="9 10">
    <name type="scientific">Kazachstania africana (strain ATCC 22294 / BCRC 22015 / CBS 2517 / CECT 1963 / NBRC 1671 / NRRL Y-8276)</name>
    <name type="common">Yeast</name>
    <name type="synonym">Kluyveromyces africanus</name>
    <dbReference type="NCBI Taxonomy" id="1071382"/>
    <lineage>
        <taxon>Eukaryota</taxon>
        <taxon>Fungi</taxon>
        <taxon>Dikarya</taxon>
        <taxon>Ascomycota</taxon>
        <taxon>Saccharomycotina</taxon>
        <taxon>Saccharomycetes</taxon>
        <taxon>Saccharomycetales</taxon>
        <taxon>Saccharomycetaceae</taxon>
        <taxon>Kazachstania</taxon>
    </lineage>
</organism>
<dbReference type="GO" id="GO:0034976">
    <property type="term" value="P:response to endoplasmic reticulum stress"/>
    <property type="evidence" value="ECO:0007669"/>
    <property type="project" value="EnsemblFungi"/>
</dbReference>
<evidence type="ECO:0000256" key="5">
    <source>
        <dbReference type="ARBA" id="ARBA00022989"/>
    </source>
</evidence>
<dbReference type="EMBL" id="HE650831">
    <property type="protein sequence ID" value="CCF60563.1"/>
    <property type="molecule type" value="Genomic_DNA"/>
</dbReference>
<dbReference type="OrthoDB" id="10009287at2759"/>
<feature type="transmembrane region" description="Helical" evidence="8">
    <location>
        <begin position="45"/>
        <end position="70"/>
    </location>
</feature>